<dbReference type="Proteomes" id="UP000015453">
    <property type="component" value="Unassembled WGS sequence"/>
</dbReference>
<name>S8BV36_9LAMI</name>
<comment type="subcellular location">
    <subcellularLocation>
        <location evidence="1">Secreted</location>
    </subcellularLocation>
</comment>
<dbReference type="EMBL" id="AUSU01009403">
    <property type="protein sequence ID" value="EPS58239.1"/>
    <property type="molecule type" value="Genomic_DNA"/>
</dbReference>
<proteinExistence type="predicted"/>
<keyword evidence="3" id="KW-0732">Signal</keyword>
<gene>
    <name evidence="5" type="ORF">M569_16576</name>
</gene>
<evidence type="ECO:0000313" key="5">
    <source>
        <dbReference type="EMBL" id="EPS58239.1"/>
    </source>
</evidence>
<reference evidence="5 6" key="1">
    <citation type="journal article" date="2013" name="BMC Genomics">
        <title>The miniature genome of a carnivorous plant Genlisea aurea contains a low number of genes and short non-coding sequences.</title>
        <authorList>
            <person name="Leushkin E.V."/>
            <person name="Sutormin R.A."/>
            <person name="Nabieva E.R."/>
            <person name="Penin A.A."/>
            <person name="Kondrashov A.S."/>
            <person name="Logacheva M.D."/>
        </authorList>
    </citation>
    <scope>NUCLEOTIDE SEQUENCE [LARGE SCALE GENOMIC DNA]</scope>
</reference>
<dbReference type="NCBIfam" id="NF033679">
    <property type="entry name" value="DNRLRE_dom"/>
    <property type="match status" value="1"/>
</dbReference>
<dbReference type="Pfam" id="PF24517">
    <property type="entry name" value="CBM96"/>
    <property type="match status" value="1"/>
</dbReference>
<organism evidence="5 6">
    <name type="scientific">Genlisea aurea</name>
    <dbReference type="NCBI Taxonomy" id="192259"/>
    <lineage>
        <taxon>Eukaryota</taxon>
        <taxon>Viridiplantae</taxon>
        <taxon>Streptophyta</taxon>
        <taxon>Embryophyta</taxon>
        <taxon>Tracheophyta</taxon>
        <taxon>Spermatophyta</taxon>
        <taxon>Magnoliopsida</taxon>
        <taxon>eudicotyledons</taxon>
        <taxon>Gunneridae</taxon>
        <taxon>Pentapetalae</taxon>
        <taxon>asterids</taxon>
        <taxon>lamiids</taxon>
        <taxon>Lamiales</taxon>
        <taxon>Lentibulariaceae</taxon>
        <taxon>Genlisea</taxon>
    </lineage>
</organism>
<evidence type="ECO:0000256" key="3">
    <source>
        <dbReference type="ARBA" id="ARBA00022729"/>
    </source>
</evidence>
<sequence>MSNQRKTEKPTGAGKKPGLQTVFTYVGVSLLIANMGLSQGDPIGITPQSDTFAASGVDANSSYGDLGTLQVNGANASGIERRGFLTFMFTGQTLGYTGFSEARLELHMLSAAKAHTLEVYGVNHSVTWDEHSLTWNTAPDLTKDCTLLATCEVKPDDTSVVIKSEKLLEFVNGAKPRSVSLVLVGRNNDTSWNDPPYQFFSKENGLKKEDYGPYLPFGPNSPCLVLTPELSFKPDSVNNQNQAPTVTIHGRENSYYKIKYKEKESSVWKTANIIKAEAGSLYLDGVLTDGTGYASAICGQLTNIQADIKLEAVPFYTVSAASDPTFATLLKTRGATSSSKNPFCGSEVDVNNSLLEKGLGAVSDPRLITTDLQSQGGHITGKSAQESTHESIIEGVNSRWYQVHGNTQVFRSLDNEGTVFSPRVEARTGLFYDLVKKNIVCFEATYFLPFGSASTILQLGVAKNHIPELGIAYPFTALHADGNGYGISHTRYEKVQAWRGQKQYNFLQDPYAKSVTIRFRIDGTYYEYSLKKPDGTYEVLDGGYLPVPLIEGKKEIGFSW</sequence>
<dbReference type="InterPro" id="IPR055372">
    <property type="entry name" value="CBM96"/>
</dbReference>
<feature type="domain" description="Carbohydrate-binding module family 96" evidence="4">
    <location>
        <begin position="45"/>
        <end position="206"/>
    </location>
</feature>
<evidence type="ECO:0000313" key="6">
    <source>
        <dbReference type="Proteomes" id="UP000015453"/>
    </source>
</evidence>
<dbReference type="AlphaFoldDB" id="S8BV36"/>
<keyword evidence="2" id="KW-0964">Secreted</keyword>
<protein>
    <recommendedName>
        <fullName evidence="4">Carbohydrate-binding module family 96 domain-containing protein</fullName>
    </recommendedName>
</protein>
<evidence type="ECO:0000256" key="2">
    <source>
        <dbReference type="ARBA" id="ARBA00022525"/>
    </source>
</evidence>
<feature type="non-terminal residue" evidence="5">
    <location>
        <position position="560"/>
    </location>
</feature>
<dbReference type="GO" id="GO:0005576">
    <property type="term" value="C:extracellular region"/>
    <property type="evidence" value="ECO:0007669"/>
    <property type="project" value="UniProtKB-SubCell"/>
</dbReference>
<evidence type="ECO:0000256" key="1">
    <source>
        <dbReference type="ARBA" id="ARBA00004613"/>
    </source>
</evidence>
<keyword evidence="6" id="KW-1185">Reference proteome</keyword>
<comment type="caution">
    <text evidence="5">The sequence shown here is derived from an EMBL/GenBank/DDBJ whole genome shotgun (WGS) entry which is preliminary data.</text>
</comment>
<evidence type="ECO:0000259" key="4">
    <source>
        <dbReference type="Pfam" id="PF24517"/>
    </source>
</evidence>
<accession>S8BV36</accession>